<evidence type="ECO:0000313" key="2">
    <source>
        <dbReference type="EMBL" id="MQM18466.1"/>
    </source>
</evidence>
<proteinExistence type="predicted"/>
<feature type="compositionally biased region" description="Polar residues" evidence="1">
    <location>
        <begin position="64"/>
        <end position="90"/>
    </location>
</feature>
<comment type="caution">
    <text evidence="2">The sequence shown here is derived from an EMBL/GenBank/DDBJ whole genome shotgun (WGS) entry which is preliminary data.</text>
</comment>
<evidence type="ECO:0000313" key="3">
    <source>
        <dbReference type="Proteomes" id="UP000652761"/>
    </source>
</evidence>
<evidence type="ECO:0000256" key="1">
    <source>
        <dbReference type="SAM" id="MobiDB-lite"/>
    </source>
</evidence>
<name>A0A843XGM3_COLES</name>
<accession>A0A843XGM3</accession>
<gene>
    <name evidence="2" type="ORF">Taro_051457</name>
</gene>
<feature type="region of interest" description="Disordered" evidence="1">
    <location>
        <begin position="110"/>
        <end position="168"/>
    </location>
</feature>
<reference evidence="2" key="1">
    <citation type="submission" date="2017-07" db="EMBL/GenBank/DDBJ databases">
        <title>Taro Niue Genome Assembly and Annotation.</title>
        <authorList>
            <person name="Atibalentja N."/>
            <person name="Keating K."/>
            <person name="Fields C.J."/>
        </authorList>
    </citation>
    <scope>NUCLEOTIDE SEQUENCE</scope>
    <source>
        <strain evidence="2">Niue_2</strain>
        <tissue evidence="2">Leaf</tissue>
    </source>
</reference>
<feature type="region of interest" description="Disordered" evidence="1">
    <location>
        <begin position="1"/>
        <end position="97"/>
    </location>
</feature>
<dbReference type="AlphaFoldDB" id="A0A843XGM3"/>
<organism evidence="2 3">
    <name type="scientific">Colocasia esculenta</name>
    <name type="common">Wild taro</name>
    <name type="synonym">Arum esculentum</name>
    <dbReference type="NCBI Taxonomy" id="4460"/>
    <lineage>
        <taxon>Eukaryota</taxon>
        <taxon>Viridiplantae</taxon>
        <taxon>Streptophyta</taxon>
        <taxon>Embryophyta</taxon>
        <taxon>Tracheophyta</taxon>
        <taxon>Spermatophyta</taxon>
        <taxon>Magnoliopsida</taxon>
        <taxon>Liliopsida</taxon>
        <taxon>Araceae</taxon>
        <taxon>Aroideae</taxon>
        <taxon>Colocasieae</taxon>
        <taxon>Colocasia</taxon>
    </lineage>
</organism>
<feature type="compositionally biased region" description="Polar residues" evidence="1">
    <location>
        <begin position="19"/>
        <end position="28"/>
    </location>
</feature>
<dbReference type="EMBL" id="NMUH01008212">
    <property type="protein sequence ID" value="MQM18466.1"/>
    <property type="molecule type" value="Genomic_DNA"/>
</dbReference>
<dbReference type="Proteomes" id="UP000652761">
    <property type="component" value="Unassembled WGS sequence"/>
</dbReference>
<keyword evidence="3" id="KW-1185">Reference proteome</keyword>
<protein>
    <submittedName>
        <fullName evidence="2">Uncharacterized protein</fullName>
    </submittedName>
</protein>
<sequence length="168" mass="19049">MGTHKVRQYGRESLEMNDETSWPTQQPDAQPRRESNDNQDNTKQPWGEPPPKAPRAVLGEPHQNAAQPNDTLRTTGQHNGSPKRMQSTPGKNLHQKRQRAILGRTFIRMHNPNDQQHETSERILQPTELQKQHKPVLGEPPPEPPRHHSGKTLQNAPAKPTEAAYICV</sequence>